<dbReference type="InterPro" id="IPR015510">
    <property type="entry name" value="PGRP"/>
</dbReference>
<gene>
    <name evidence="5" type="ORF">JJB78_04740</name>
</gene>
<dbReference type="SMART" id="SM00701">
    <property type="entry name" value="PGRP"/>
    <property type="match status" value="1"/>
</dbReference>
<feature type="domain" description="Peptidoglycan recognition protein family" evidence="3">
    <location>
        <begin position="6"/>
        <end position="136"/>
    </location>
</feature>
<proteinExistence type="inferred from homology"/>
<dbReference type="SMR" id="A0A384T9G0"/>
<keyword evidence="4" id="KW-0378">Hydrolase</keyword>
<dbReference type="EMBL" id="KX884996">
    <property type="protein sequence ID" value="AQS60703.1"/>
    <property type="molecule type" value="Genomic_DNA"/>
</dbReference>
<dbReference type="SUPFAM" id="SSF55846">
    <property type="entry name" value="N-acetylmuramoyl-L-alanine amidase-like"/>
    <property type="match status" value="1"/>
</dbReference>
<accession>A0A384T9G0</accession>
<feature type="domain" description="N-acetylmuramoyl-L-alanine amidase" evidence="2">
    <location>
        <begin position="6"/>
        <end position="133"/>
    </location>
</feature>
<evidence type="ECO:0000259" key="3">
    <source>
        <dbReference type="SMART" id="SM00701"/>
    </source>
</evidence>
<name>A0A384T9G0_CLOPF</name>
<protein>
    <submittedName>
        <fullName evidence="5">N-acetylmuramoyl-L-alanine amidase</fullName>
    </submittedName>
    <submittedName>
        <fullName evidence="4">PlyCP18</fullName>
        <ecNumber evidence="4">3.5.1.28</ecNumber>
    </submittedName>
</protein>
<dbReference type="InterPro" id="IPR006619">
    <property type="entry name" value="PGRP_domain_met/bac"/>
</dbReference>
<dbReference type="CDD" id="cd06583">
    <property type="entry name" value="PGRP"/>
    <property type="match status" value="1"/>
</dbReference>
<evidence type="ECO:0000313" key="5">
    <source>
        <dbReference type="EMBL" id="MBO3415829.1"/>
    </source>
</evidence>
<evidence type="ECO:0000256" key="1">
    <source>
        <dbReference type="ARBA" id="ARBA00007553"/>
    </source>
</evidence>
<dbReference type="Gene3D" id="3.40.80.10">
    <property type="entry name" value="Peptidoglycan recognition protein-like"/>
    <property type="match status" value="1"/>
</dbReference>
<dbReference type="Pfam" id="PF01510">
    <property type="entry name" value="Amidase_2"/>
    <property type="match status" value="1"/>
</dbReference>
<organism evidence="4">
    <name type="scientific">Clostridium perfringens</name>
    <dbReference type="NCBI Taxonomy" id="1502"/>
    <lineage>
        <taxon>Bacteria</taxon>
        <taxon>Bacillati</taxon>
        <taxon>Bacillota</taxon>
        <taxon>Clostridia</taxon>
        <taxon>Eubacteriales</taxon>
        <taxon>Clostridiaceae</taxon>
        <taxon>Clostridium</taxon>
    </lineage>
</organism>
<sequence length="309" mass="35636">MEIKKVYLKGQEEAKGWNNPNKIIIHHPEYNGSIEGLNNIMRNMGYYMIGYNFYVRKDGTVYEGRPVWATGANCYGQNNSSIGVCFEGNYDKETEMPQAQFNAGVELIEYLKNKYGISEANGHKHYYNTACPGRYFPLERMLKSIDENIVNDTDTTDVPSSDDSNKKDFSTNARALVALDPRDNPSDNYSDLGEIYKDERFRVLAEVCDKGDFLPIVYWKDSEGRESGKVWVRSKQDYMMIDTYHKVFNVITELDARYEPSPNSSRMGYVTNGERLYVHRIEGNYALATYFAGNGYKTAWFTKKYIEKI</sequence>
<dbReference type="GO" id="GO:0009253">
    <property type="term" value="P:peptidoglycan catabolic process"/>
    <property type="evidence" value="ECO:0007669"/>
    <property type="project" value="InterPro"/>
</dbReference>
<dbReference type="GO" id="GO:0008270">
    <property type="term" value="F:zinc ion binding"/>
    <property type="evidence" value="ECO:0007669"/>
    <property type="project" value="InterPro"/>
</dbReference>
<evidence type="ECO:0000313" key="6">
    <source>
        <dbReference type="Proteomes" id="UP000668358"/>
    </source>
</evidence>
<dbReference type="RefSeq" id="WP_140562243.1">
    <property type="nucleotide sequence ID" value="NZ_JAENQB010000001.1"/>
</dbReference>
<dbReference type="GO" id="GO:0008745">
    <property type="term" value="F:N-acetylmuramoyl-L-alanine amidase activity"/>
    <property type="evidence" value="ECO:0007669"/>
    <property type="project" value="UniProtKB-EC"/>
</dbReference>
<dbReference type="PANTHER" id="PTHR11022:SF41">
    <property type="entry name" value="PEPTIDOGLYCAN-RECOGNITION PROTEIN LC-RELATED"/>
    <property type="match status" value="1"/>
</dbReference>
<dbReference type="EMBL" id="JAENRE010000002">
    <property type="protein sequence ID" value="MBO3415829.1"/>
    <property type="molecule type" value="Genomic_DNA"/>
</dbReference>
<reference evidence="5 6" key="2">
    <citation type="submission" date="2020-12" db="EMBL/GenBank/DDBJ databases">
        <title>Comparative genomics of Clostridium perfringens reveals patterns of host-associated phylogenetic clades and virulence factors.</title>
        <authorList>
            <person name="Smith A.H."/>
            <person name="Geier R."/>
        </authorList>
    </citation>
    <scope>NUCLEOTIDE SEQUENCE [LARGE SCALE GENOMIC DNA]</scope>
    <source>
        <strain evidence="5 6">CHD15829P</strain>
    </source>
</reference>
<reference evidence="4" key="1">
    <citation type="submission" date="2016-09" db="EMBL/GenBank/DDBJ databases">
        <authorList>
            <person name="Capua I."/>
            <person name="De Benedictis P."/>
            <person name="Joannis T."/>
            <person name="Lombin L.H."/>
            <person name="Cattoli G."/>
        </authorList>
    </citation>
    <scope>NUCLEOTIDE SEQUENCE</scope>
    <source>
        <strain evidence="4">Cp18</strain>
    </source>
</reference>
<dbReference type="AlphaFoldDB" id="A0A384T9G0"/>
<dbReference type="PANTHER" id="PTHR11022">
    <property type="entry name" value="PEPTIDOGLYCAN RECOGNITION PROTEIN"/>
    <property type="match status" value="1"/>
</dbReference>
<dbReference type="InterPro" id="IPR036505">
    <property type="entry name" value="Amidase/PGRP_sf"/>
</dbReference>
<dbReference type="EC" id="3.5.1.28" evidence="4"/>
<comment type="similarity">
    <text evidence="1">Belongs to the N-acetylmuramoyl-L-alanine amidase 2 family.</text>
</comment>
<dbReference type="SMART" id="SM00644">
    <property type="entry name" value="Ami_2"/>
    <property type="match status" value="1"/>
</dbReference>
<dbReference type="InterPro" id="IPR002502">
    <property type="entry name" value="Amidase_domain"/>
</dbReference>
<dbReference type="Proteomes" id="UP000668358">
    <property type="component" value="Unassembled WGS sequence"/>
</dbReference>
<evidence type="ECO:0000313" key="4">
    <source>
        <dbReference type="EMBL" id="AQS60703.1"/>
    </source>
</evidence>
<evidence type="ECO:0000259" key="2">
    <source>
        <dbReference type="SMART" id="SM00644"/>
    </source>
</evidence>